<dbReference type="GO" id="GO:0006631">
    <property type="term" value="P:fatty acid metabolic process"/>
    <property type="evidence" value="ECO:0007669"/>
    <property type="project" value="InterPro"/>
</dbReference>
<dbReference type="SUPFAM" id="SSF48179">
    <property type="entry name" value="6-phosphogluconate dehydrogenase C-terminal domain-like"/>
    <property type="match status" value="1"/>
</dbReference>
<evidence type="ECO:0000256" key="2">
    <source>
        <dbReference type="SAM" id="Phobius"/>
    </source>
</evidence>
<dbReference type="PANTHER" id="PTHR48075:SF5">
    <property type="entry name" value="3-HYDROXYBUTYRYL-COA DEHYDROGENASE"/>
    <property type="match status" value="1"/>
</dbReference>
<evidence type="ECO:0000259" key="3">
    <source>
        <dbReference type="Pfam" id="PF00725"/>
    </source>
</evidence>
<keyword evidence="2" id="KW-0812">Transmembrane</keyword>
<name>A0A1W6CWN2_9RHOB</name>
<proteinExistence type="predicted"/>
<dbReference type="SUPFAM" id="SSF51735">
    <property type="entry name" value="NAD(P)-binding Rossmann-fold domains"/>
    <property type="match status" value="1"/>
</dbReference>
<keyword evidence="2" id="KW-1133">Transmembrane helix</keyword>
<dbReference type="GO" id="GO:0070403">
    <property type="term" value="F:NAD+ binding"/>
    <property type="evidence" value="ECO:0007669"/>
    <property type="project" value="InterPro"/>
</dbReference>
<dbReference type="Gene3D" id="3.40.50.720">
    <property type="entry name" value="NAD(P)-binding Rossmann-like Domain"/>
    <property type="match status" value="1"/>
</dbReference>
<dbReference type="AlphaFoldDB" id="A0A1W6CWN2"/>
<dbReference type="EMBL" id="CP020612">
    <property type="protein sequence ID" value="ARJ69282.1"/>
    <property type="molecule type" value="Genomic_DNA"/>
</dbReference>
<dbReference type="Gene3D" id="1.10.1040.10">
    <property type="entry name" value="N-(1-d-carboxylethyl)-l-norvaline Dehydrogenase, domain 2"/>
    <property type="match status" value="1"/>
</dbReference>
<dbReference type="KEGG" id="pcon:B0A89_06225"/>
<keyword evidence="6" id="KW-1185">Reference proteome</keyword>
<evidence type="ECO:0000313" key="5">
    <source>
        <dbReference type="EMBL" id="ARJ69282.1"/>
    </source>
</evidence>
<feature type="domain" description="3-hydroxyacyl-CoA dehydrogenase NAD binding" evidence="4">
    <location>
        <begin position="13"/>
        <end position="186"/>
    </location>
</feature>
<reference evidence="5 6" key="1">
    <citation type="submission" date="2017-03" db="EMBL/GenBank/DDBJ databases">
        <title>Genome sequence of Paracoccus contaminans isolated from a water microcosm.</title>
        <authorList>
            <person name="Aurass P."/>
            <person name="Karste S."/>
            <person name="Trost E."/>
            <person name="Glaeser S.P."/>
            <person name="Kaempfer P."/>
            <person name="Flieger A."/>
        </authorList>
    </citation>
    <scope>NUCLEOTIDE SEQUENCE [LARGE SCALE GENOMIC DNA]</scope>
    <source>
        <strain evidence="6">RKI 16-01929T\LMG 29738T\CCM 8701T\CIP 111112T</strain>
    </source>
</reference>
<sequence length="333" mass="35288">MTPDGSTFSGPMTVAVVGAGTIGASWAALFLARGLTVRISDPDPAAEASARRLITEAWPALTRLGLAPGADPASWTFHTDLREAARGADLVQENGPEREEVKRALFAALEEAVGDDTIIASSTSGLIMSRLQAGMRVPGRFVIGHPFNPPHLIPLVEVVGGQQTDEQAIARLTAFYTALGKRPIRLHAERPGHLANRLQAALWREAVNAVATGLASVEDVDAAIAHGPGLRWALMGPNAIFDLAGGPGGMKHFLDHLGPAMESWWADLGTPQLTEDTRRRLVEGTAEAVGGGSHAERVEQRDRLLLALVEMLARERGGERPGSEQTGAEQPAT</sequence>
<accession>A0A1W6CWN2</accession>
<gene>
    <name evidence="5" type="ORF">B0A89_06225</name>
</gene>
<dbReference type="InterPro" id="IPR036291">
    <property type="entry name" value="NAD(P)-bd_dom_sf"/>
</dbReference>
<keyword evidence="1" id="KW-0560">Oxidoreductase</keyword>
<dbReference type="InterPro" id="IPR006108">
    <property type="entry name" value="3HC_DH_C"/>
</dbReference>
<dbReference type="InterPro" id="IPR006176">
    <property type="entry name" value="3-OHacyl-CoA_DH_NAD-bd"/>
</dbReference>
<dbReference type="InterPro" id="IPR013328">
    <property type="entry name" value="6PGD_dom2"/>
</dbReference>
<dbReference type="Pfam" id="PF02737">
    <property type="entry name" value="3HCDH_N"/>
    <property type="match status" value="1"/>
</dbReference>
<feature type="transmembrane region" description="Helical" evidence="2">
    <location>
        <begin position="12"/>
        <end position="32"/>
    </location>
</feature>
<evidence type="ECO:0000259" key="4">
    <source>
        <dbReference type="Pfam" id="PF02737"/>
    </source>
</evidence>
<dbReference type="Proteomes" id="UP000193017">
    <property type="component" value="Chromosome"/>
</dbReference>
<dbReference type="STRING" id="1945662.B0A89_06225"/>
<dbReference type="OrthoDB" id="9803287at2"/>
<dbReference type="GO" id="GO:0016616">
    <property type="term" value="F:oxidoreductase activity, acting on the CH-OH group of donors, NAD or NADP as acceptor"/>
    <property type="evidence" value="ECO:0007669"/>
    <property type="project" value="InterPro"/>
</dbReference>
<evidence type="ECO:0000256" key="1">
    <source>
        <dbReference type="ARBA" id="ARBA00023002"/>
    </source>
</evidence>
<organism evidence="5 6">
    <name type="scientific">Paracoccus contaminans</name>
    <dbReference type="NCBI Taxonomy" id="1945662"/>
    <lineage>
        <taxon>Bacteria</taxon>
        <taxon>Pseudomonadati</taxon>
        <taxon>Pseudomonadota</taxon>
        <taxon>Alphaproteobacteria</taxon>
        <taxon>Rhodobacterales</taxon>
        <taxon>Paracoccaceae</taxon>
        <taxon>Paracoccus</taxon>
    </lineage>
</organism>
<feature type="domain" description="3-hydroxyacyl-CoA dehydrogenase C-terminal" evidence="3">
    <location>
        <begin position="192"/>
        <end position="247"/>
    </location>
</feature>
<keyword evidence="2" id="KW-0472">Membrane</keyword>
<dbReference type="InterPro" id="IPR008927">
    <property type="entry name" value="6-PGluconate_DH-like_C_sf"/>
</dbReference>
<dbReference type="PANTHER" id="PTHR48075">
    <property type="entry name" value="3-HYDROXYACYL-COA DEHYDROGENASE FAMILY PROTEIN"/>
    <property type="match status" value="1"/>
</dbReference>
<dbReference type="Pfam" id="PF00725">
    <property type="entry name" value="3HCDH"/>
    <property type="match status" value="1"/>
</dbReference>
<protein>
    <submittedName>
        <fullName evidence="5">3-hydroxyacyl-CoA dehydrogenase</fullName>
    </submittedName>
</protein>
<evidence type="ECO:0000313" key="6">
    <source>
        <dbReference type="Proteomes" id="UP000193017"/>
    </source>
</evidence>